<feature type="transmembrane region" description="Helical" evidence="1">
    <location>
        <begin position="105"/>
        <end position="123"/>
    </location>
</feature>
<dbReference type="InterPro" id="IPR000045">
    <property type="entry name" value="Prepilin_IV_endopep_pep"/>
</dbReference>
<keyword evidence="1" id="KW-1133">Transmembrane helix</keyword>
<keyword evidence="1" id="KW-0472">Membrane</keyword>
<feature type="domain" description="Prepilin type IV endopeptidase peptidase" evidence="2">
    <location>
        <begin position="9"/>
        <end position="107"/>
    </location>
</feature>
<dbReference type="EMBL" id="WOSW01000033">
    <property type="protein sequence ID" value="NHO33622.1"/>
    <property type="molecule type" value="Genomic_DNA"/>
</dbReference>
<accession>A0ABX0KB18</accession>
<proteinExistence type="predicted"/>
<sequence length="164" mass="17987">MLQNIIFFAVSAVLLVSAFTDLRARIIYNSAPAIVIALSFLSACNRGEFILSIQVVLVFSPFLYLLWVFRILGGGDVKLLISLLPLVSIPHLFSLFFSIALTGTVLAAGYLIRFFLLSGVWRVRRDAEYHGKNSQTVISPQLPGLPYAVAIAFGTILNINNLIG</sequence>
<evidence type="ECO:0000313" key="4">
    <source>
        <dbReference type="Proteomes" id="UP000615326"/>
    </source>
</evidence>
<evidence type="ECO:0000256" key="1">
    <source>
        <dbReference type="SAM" id="Phobius"/>
    </source>
</evidence>
<evidence type="ECO:0000259" key="2">
    <source>
        <dbReference type="Pfam" id="PF01478"/>
    </source>
</evidence>
<keyword evidence="4" id="KW-1185">Reference proteome</keyword>
<evidence type="ECO:0000313" key="3">
    <source>
        <dbReference type="EMBL" id="NHO33622.1"/>
    </source>
</evidence>
<dbReference type="Gene3D" id="1.20.120.1220">
    <property type="match status" value="1"/>
</dbReference>
<name>A0ABX0KB18_9PROT</name>
<comment type="caution">
    <text evidence="3">The sequence shown here is derived from an EMBL/GenBank/DDBJ whole genome shotgun (WGS) entry which is preliminary data.</text>
</comment>
<feature type="transmembrane region" description="Helical" evidence="1">
    <location>
        <begin position="144"/>
        <end position="163"/>
    </location>
</feature>
<dbReference type="Proteomes" id="UP000615326">
    <property type="component" value="Unassembled WGS sequence"/>
</dbReference>
<keyword evidence="1" id="KW-0812">Transmembrane</keyword>
<reference evidence="3 4" key="1">
    <citation type="journal article" date="2020" name="Int. J. Syst. Evol. Microbiol.">
        <title>Novel acetic acid bacteria from cider fermentations: Acetobacter conturbans sp. nov. and Acetobacter fallax sp. nov.</title>
        <authorList>
            <person name="Sombolestani A.S."/>
            <person name="Cleenwerck I."/>
            <person name="Cnockaert M."/>
            <person name="Borremans W."/>
            <person name="Wieme A.D."/>
            <person name="De Vuyst L."/>
            <person name="Vandamme P."/>
        </authorList>
    </citation>
    <scope>NUCLEOTIDE SEQUENCE [LARGE SCALE GENOMIC DNA]</scope>
    <source>
        <strain evidence="3 4">LMG 1637</strain>
    </source>
</reference>
<protein>
    <recommendedName>
        <fullName evidence="2">Prepilin type IV endopeptidase peptidase domain-containing protein</fullName>
    </recommendedName>
</protein>
<feature type="transmembrane region" description="Helical" evidence="1">
    <location>
        <begin position="48"/>
        <end position="67"/>
    </location>
</feature>
<organism evidence="3 4">
    <name type="scientific">Acetobacter fallax</name>
    <dbReference type="NCBI Taxonomy" id="1737473"/>
    <lineage>
        <taxon>Bacteria</taxon>
        <taxon>Pseudomonadati</taxon>
        <taxon>Pseudomonadota</taxon>
        <taxon>Alphaproteobacteria</taxon>
        <taxon>Acetobacterales</taxon>
        <taxon>Acetobacteraceae</taxon>
        <taxon>Acetobacter</taxon>
    </lineage>
</organism>
<dbReference type="RefSeq" id="WP_173578127.1">
    <property type="nucleotide sequence ID" value="NZ_WOSW01000033.1"/>
</dbReference>
<gene>
    <name evidence="3" type="ORF">GOB84_13865</name>
</gene>
<dbReference type="Pfam" id="PF01478">
    <property type="entry name" value="Peptidase_A24"/>
    <property type="match status" value="1"/>
</dbReference>